<sequence length="988" mass="110971">MSTISPHLRNFKEPTKEQLTHLFFALPTAVNGAEANGNGTKSEKSASPSEAELEKMEINAVLSLGVQGEEDSYAGKLHLLPPYLAFASLDRKSVRFTLPLCTIRRVERLNARAGIYALSLSLWHGMKIVVQLTSLRPTADLFCSLLRDALKVELQKGHMKAVKGFVKTCYSELLVASATAPENGDEKASDSKTDDAAGDSMYLGGLGLKFKFPGDPKKLREASKTKLWTNYLRTHGRNLTLLRYPQCTRLVQVGLPNRLRGEMWETLSGSLYLRFENPGYYDRLLAENEGRTNTSTEEIEKDLHRSLPEYSAYQSEEGISALRRVLQAYSFKNPETGYCQAMNILAAAILIYMSEEQAFWLLEVICDRLLPGYYSPSMHGTLLDQRVFESLVHRCLPMIHDHFQEVDVQLSVASLPWFLSLFINSMPMVFAFRIIDCFFCMGPKVLFQVGLAILKINGERLLKIQDDGQFIHLMREYFASLGDSAHPNSSDPRARAITRFQELLLVSFREFAVITDDTIYNERRKYRSEIVHSIESFSKRSAIRNLRTLERFTKEQAGLIYDALFKAVCVEPPPAVSLPPASLLTTRDQAEERPETRIGPKTFKVFLSEICTWARTEKIVTNGFQQRVDREIAEHELIDRLFFFWDTSYRGALSFQDLVSGLDGVMFNDLMENIEWFFNLHDKNKDGYLTKDEVLTLSESLLFIFRHEIGDAYLGAVSRFMSNAFEYGDTLLPRPEGADPETEAPPIESNQPYINLATFRMVVLADEVLESFFETDFSATFKLEPVPLMDIPNSNSGFLGGIWQNIATDDNRKKLNKFTDDIGRAVGKHQVFTRPAIGKYTTLEEPKARESLLTPTMRRTASKSSLTSPSETFAVASDSSSTLTASTSTSTLTVDPVTPSPSMPSASADYSPMPSMFQAAANAAALMERTPFAIDDAKDDEDESDEESDVEDDGVMDEVDAFLEAHDSGLTQAERELAQDLINAEPVK</sequence>
<dbReference type="SUPFAM" id="SSF47923">
    <property type="entry name" value="Ypt/Rab-GAP domain of gyp1p"/>
    <property type="match status" value="2"/>
</dbReference>
<dbReference type="PROSITE" id="PS50086">
    <property type="entry name" value="TBC_RABGAP"/>
    <property type="match status" value="1"/>
</dbReference>
<feature type="compositionally biased region" description="Polar residues" evidence="2">
    <location>
        <begin position="853"/>
        <end position="871"/>
    </location>
</feature>
<protein>
    <submittedName>
        <fullName evidence="5">TBC-domain-containing protein</fullName>
    </submittedName>
</protein>
<dbReference type="InterPro" id="IPR018247">
    <property type="entry name" value="EF_Hand_1_Ca_BS"/>
</dbReference>
<evidence type="ECO:0000313" key="5">
    <source>
        <dbReference type="EMBL" id="RPD64459.1"/>
    </source>
</evidence>
<keyword evidence="6" id="KW-1185">Reference proteome</keyword>
<dbReference type="FunFam" id="1.10.8.270:FF:000015">
    <property type="entry name" value="GTPase activating protein (Gyp2)"/>
    <property type="match status" value="1"/>
</dbReference>
<dbReference type="InterPro" id="IPR000195">
    <property type="entry name" value="Rab-GAP-TBC_dom"/>
</dbReference>
<dbReference type="PANTHER" id="PTHR47219:SF20">
    <property type="entry name" value="TBC1 DOMAIN FAMILY MEMBER 2B"/>
    <property type="match status" value="1"/>
</dbReference>
<feature type="compositionally biased region" description="Low complexity" evidence="2">
    <location>
        <begin position="875"/>
        <end position="895"/>
    </location>
</feature>
<evidence type="ECO:0000259" key="4">
    <source>
        <dbReference type="PROSITE" id="PS50222"/>
    </source>
</evidence>
<dbReference type="Pfam" id="PF00566">
    <property type="entry name" value="RabGAP-TBC"/>
    <property type="match status" value="1"/>
</dbReference>
<feature type="region of interest" description="Disordered" evidence="2">
    <location>
        <begin position="852"/>
        <end position="907"/>
    </location>
</feature>
<dbReference type="SUPFAM" id="SSF47473">
    <property type="entry name" value="EF-hand"/>
    <property type="match status" value="1"/>
</dbReference>
<dbReference type="PROSITE" id="PS50222">
    <property type="entry name" value="EF_HAND_2"/>
    <property type="match status" value="1"/>
</dbReference>
<dbReference type="Proteomes" id="UP000313359">
    <property type="component" value="Unassembled WGS sequence"/>
</dbReference>
<dbReference type="InterPro" id="IPR002048">
    <property type="entry name" value="EF_hand_dom"/>
</dbReference>
<name>A0A5C2SMY5_9APHY</name>
<dbReference type="GO" id="GO:0005096">
    <property type="term" value="F:GTPase activator activity"/>
    <property type="evidence" value="ECO:0007669"/>
    <property type="project" value="TreeGrafter"/>
</dbReference>
<evidence type="ECO:0000313" key="6">
    <source>
        <dbReference type="Proteomes" id="UP000313359"/>
    </source>
</evidence>
<feature type="domain" description="EF-hand" evidence="4">
    <location>
        <begin position="669"/>
        <end position="704"/>
    </location>
</feature>
<feature type="compositionally biased region" description="Acidic residues" evidence="2">
    <location>
        <begin position="937"/>
        <end position="956"/>
    </location>
</feature>
<gene>
    <name evidence="5" type="ORF">L227DRAFT_571989</name>
</gene>
<accession>A0A5C2SMY5</accession>
<dbReference type="FunFam" id="1.10.472.80:FF:000051">
    <property type="entry name" value="Probable MDR1-Mac1p interacting protein"/>
    <property type="match status" value="1"/>
</dbReference>
<dbReference type="Gene3D" id="1.10.238.10">
    <property type="entry name" value="EF-hand"/>
    <property type="match status" value="1"/>
</dbReference>
<dbReference type="OrthoDB" id="17687at2759"/>
<organism evidence="5 6">
    <name type="scientific">Lentinus tigrinus ALCF2SS1-6</name>
    <dbReference type="NCBI Taxonomy" id="1328759"/>
    <lineage>
        <taxon>Eukaryota</taxon>
        <taxon>Fungi</taxon>
        <taxon>Dikarya</taxon>
        <taxon>Basidiomycota</taxon>
        <taxon>Agaricomycotina</taxon>
        <taxon>Agaricomycetes</taxon>
        <taxon>Polyporales</taxon>
        <taxon>Polyporaceae</taxon>
        <taxon>Lentinus</taxon>
    </lineage>
</organism>
<reference evidence="5" key="1">
    <citation type="journal article" date="2018" name="Genome Biol. Evol.">
        <title>Genomics and development of Lentinus tigrinus, a white-rot wood-decaying mushroom with dimorphic fruiting bodies.</title>
        <authorList>
            <person name="Wu B."/>
            <person name="Xu Z."/>
            <person name="Knudson A."/>
            <person name="Carlson A."/>
            <person name="Chen N."/>
            <person name="Kovaka S."/>
            <person name="LaButti K."/>
            <person name="Lipzen A."/>
            <person name="Pennachio C."/>
            <person name="Riley R."/>
            <person name="Schakwitz W."/>
            <person name="Umezawa K."/>
            <person name="Ohm R.A."/>
            <person name="Grigoriev I.V."/>
            <person name="Nagy L.G."/>
            <person name="Gibbons J."/>
            <person name="Hibbett D."/>
        </authorList>
    </citation>
    <scope>NUCLEOTIDE SEQUENCE [LARGE SCALE GENOMIC DNA]</scope>
    <source>
        <strain evidence="5">ALCF2SS1-6</strain>
    </source>
</reference>
<feature type="domain" description="Rab-GAP TBC" evidence="3">
    <location>
        <begin position="254"/>
        <end position="442"/>
    </location>
</feature>
<dbReference type="AlphaFoldDB" id="A0A5C2SMY5"/>
<evidence type="ECO:0000256" key="2">
    <source>
        <dbReference type="SAM" id="MobiDB-lite"/>
    </source>
</evidence>
<dbReference type="InterPro" id="IPR050302">
    <property type="entry name" value="Rab_GAP_TBC_domain"/>
</dbReference>
<dbReference type="InterPro" id="IPR035969">
    <property type="entry name" value="Rab-GAP_TBC_sf"/>
</dbReference>
<dbReference type="GO" id="GO:0031267">
    <property type="term" value="F:small GTPase binding"/>
    <property type="evidence" value="ECO:0007669"/>
    <property type="project" value="TreeGrafter"/>
</dbReference>
<keyword evidence="1" id="KW-0106">Calcium</keyword>
<proteinExistence type="predicted"/>
<evidence type="ECO:0000259" key="3">
    <source>
        <dbReference type="PROSITE" id="PS50086"/>
    </source>
</evidence>
<evidence type="ECO:0000256" key="1">
    <source>
        <dbReference type="ARBA" id="ARBA00022837"/>
    </source>
</evidence>
<dbReference type="EMBL" id="ML122254">
    <property type="protein sequence ID" value="RPD64459.1"/>
    <property type="molecule type" value="Genomic_DNA"/>
</dbReference>
<dbReference type="PANTHER" id="PTHR47219">
    <property type="entry name" value="RAB GTPASE-ACTIVATING PROTEIN 1-LIKE"/>
    <property type="match status" value="1"/>
</dbReference>
<dbReference type="GO" id="GO:0005509">
    <property type="term" value="F:calcium ion binding"/>
    <property type="evidence" value="ECO:0007669"/>
    <property type="project" value="InterPro"/>
</dbReference>
<feature type="region of interest" description="Disordered" evidence="2">
    <location>
        <begin position="933"/>
        <end position="956"/>
    </location>
</feature>
<dbReference type="SMART" id="SM00164">
    <property type="entry name" value="TBC"/>
    <property type="match status" value="1"/>
</dbReference>
<dbReference type="PROSITE" id="PS00018">
    <property type="entry name" value="EF_HAND_1"/>
    <property type="match status" value="1"/>
</dbReference>
<dbReference type="STRING" id="1328759.A0A5C2SMY5"/>
<dbReference type="Gene3D" id="1.10.472.80">
    <property type="entry name" value="Ypt/Rab-GAP domain of gyp1p, domain 3"/>
    <property type="match status" value="1"/>
</dbReference>
<dbReference type="InterPro" id="IPR011992">
    <property type="entry name" value="EF-hand-dom_pair"/>
</dbReference>
<dbReference type="Gene3D" id="1.10.8.270">
    <property type="entry name" value="putative rabgap domain of human tbc1 domain family member 14 like domains"/>
    <property type="match status" value="1"/>
</dbReference>